<proteinExistence type="inferred from homology"/>
<evidence type="ECO:0000259" key="2">
    <source>
        <dbReference type="PROSITE" id="PS51782"/>
    </source>
</evidence>
<dbReference type="EMBL" id="CP038254">
    <property type="protein sequence ID" value="QBR85365.1"/>
    <property type="molecule type" value="Genomic_DNA"/>
</dbReference>
<dbReference type="InterPro" id="IPR036779">
    <property type="entry name" value="LysM_dom_sf"/>
</dbReference>
<protein>
    <submittedName>
        <fullName evidence="3">LysM peptidoglycan-binding domain-containing protein</fullName>
    </submittedName>
</protein>
<dbReference type="GO" id="GO:0004222">
    <property type="term" value="F:metalloendopeptidase activity"/>
    <property type="evidence" value="ECO:0007669"/>
    <property type="project" value="TreeGrafter"/>
</dbReference>
<dbReference type="InterPro" id="IPR050570">
    <property type="entry name" value="Cell_wall_metabolism_enzyme"/>
</dbReference>
<organism evidence="3 4">
    <name type="scientific">Legionella israelensis</name>
    <dbReference type="NCBI Taxonomy" id="454"/>
    <lineage>
        <taxon>Bacteria</taxon>
        <taxon>Pseudomonadati</taxon>
        <taxon>Pseudomonadota</taxon>
        <taxon>Gammaproteobacteria</taxon>
        <taxon>Legionellales</taxon>
        <taxon>Legionellaceae</taxon>
        <taxon>Legionella</taxon>
    </lineage>
</organism>
<dbReference type="PROSITE" id="PS51782">
    <property type="entry name" value="LYSM"/>
    <property type="match status" value="1"/>
</dbReference>
<dbReference type="SMART" id="SM00257">
    <property type="entry name" value="LysM"/>
    <property type="match status" value="1"/>
</dbReference>
<dbReference type="PROSITE" id="PS51257">
    <property type="entry name" value="PROKAR_LIPOPROTEIN"/>
    <property type="match status" value="1"/>
</dbReference>
<reference evidence="3 4" key="1">
    <citation type="submission" date="2019-03" db="EMBL/GenBank/DDBJ databases">
        <title>Diverse conjugative elements silence natural transformation in Legionella species.</title>
        <authorList>
            <person name="Durieux I."/>
            <person name="Ginevra C."/>
            <person name="Attaiech L."/>
            <person name="Picq K."/>
            <person name="Juan P.A."/>
            <person name="Jarraud S."/>
            <person name="Charpentier X."/>
        </authorList>
    </citation>
    <scope>NUCLEOTIDE SEQUENCE [LARGE SCALE GENOMIC DNA]</scope>
    <source>
        <strain evidence="3 4">HL-0427-4011</strain>
    </source>
</reference>
<dbReference type="SUPFAM" id="SSF51261">
    <property type="entry name" value="Duplicated hybrid motif"/>
    <property type="match status" value="1"/>
</dbReference>
<dbReference type="Pfam" id="PF01476">
    <property type="entry name" value="LysM"/>
    <property type="match status" value="1"/>
</dbReference>
<dbReference type="InterPro" id="IPR011055">
    <property type="entry name" value="Dup_hybrid_motif"/>
</dbReference>
<dbReference type="Gene3D" id="3.10.350.10">
    <property type="entry name" value="LysM domain"/>
    <property type="match status" value="1"/>
</dbReference>
<comment type="similarity">
    <text evidence="1">Belongs to the E.coli NlpD/Haemophilus LppB family.</text>
</comment>
<dbReference type="PANTHER" id="PTHR21666:SF263">
    <property type="entry name" value="MUREIN HYDROLASE ACTIVATOR NLPD"/>
    <property type="match status" value="1"/>
</dbReference>
<evidence type="ECO:0000256" key="1">
    <source>
        <dbReference type="ARBA" id="ARBA00038420"/>
    </source>
</evidence>
<evidence type="ECO:0000313" key="4">
    <source>
        <dbReference type="Proteomes" id="UP000295517"/>
    </source>
</evidence>
<gene>
    <name evidence="3" type="ORF">E3983_08480</name>
</gene>
<dbReference type="Gene3D" id="2.70.70.10">
    <property type="entry name" value="Glucose Permease (Domain IIA)"/>
    <property type="match status" value="1"/>
</dbReference>
<dbReference type="CDD" id="cd00118">
    <property type="entry name" value="LysM"/>
    <property type="match status" value="1"/>
</dbReference>
<dbReference type="Pfam" id="PF01551">
    <property type="entry name" value="Peptidase_M23"/>
    <property type="match status" value="1"/>
</dbReference>
<name>A0AAX1EJZ0_9GAMM</name>
<feature type="domain" description="LysM" evidence="2">
    <location>
        <begin position="42"/>
        <end position="86"/>
    </location>
</feature>
<dbReference type="CDD" id="cd12797">
    <property type="entry name" value="M23_peptidase"/>
    <property type="match status" value="1"/>
</dbReference>
<sequence length="245" mass="27682">MLIKSRTWLSLFLLPLLGACSERDVPAPIEELKWRPYSIHEKTYTVKKGDTLYAIAFKYDKDYHDLADVNQLKHPYSLYVGQKLKLQFSAASKHPKKLKKPEKKKKSIFRSKSKVLASSHSRTFFWMWPVRGQIAASFIPQQGKKGINIAGKAGDKIRASADGIVAYAGNGLSGYGNLIIIKHNGEFLTAYGNNAKNLVREGQHVKSGQIIADMGIIDRRYRGLHFEIRKRGKPVNPLNFLEKKG</sequence>
<dbReference type="InterPro" id="IPR016047">
    <property type="entry name" value="M23ase_b-sheet_dom"/>
</dbReference>
<dbReference type="InterPro" id="IPR018392">
    <property type="entry name" value="LysM"/>
</dbReference>
<dbReference type="PANTHER" id="PTHR21666">
    <property type="entry name" value="PEPTIDASE-RELATED"/>
    <property type="match status" value="1"/>
</dbReference>
<evidence type="ECO:0000313" key="3">
    <source>
        <dbReference type="EMBL" id="QBR85365.1"/>
    </source>
</evidence>
<dbReference type="AlphaFoldDB" id="A0AAX1EJZ0"/>
<accession>A0AAX1EJZ0</accession>
<dbReference type="Proteomes" id="UP000295517">
    <property type="component" value="Chromosome"/>
</dbReference>